<gene>
    <name evidence="3" type="ORF">N7530_008544</name>
</gene>
<accession>A0A9X0BLD8</accession>
<dbReference type="SMART" id="SM00075">
    <property type="entry name" value="HYDRO"/>
    <property type="match status" value="1"/>
</dbReference>
<keyword evidence="1 2" id="KW-1015">Disulfide bond</keyword>
<comment type="subcellular location">
    <subcellularLocation>
        <location evidence="2">Secreted</location>
        <location evidence="2">Cell wall</location>
    </subcellularLocation>
</comment>
<comment type="similarity">
    <text evidence="2">Belongs to the fungal hydrophobin family.</text>
</comment>
<dbReference type="Proteomes" id="UP001147760">
    <property type="component" value="Unassembled WGS sequence"/>
</dbReference>
<proteinExistence type="inferred from homology"/>
<dbReference type="InterPro" id="IPR001338">
    <property type="entry name" value="Class_I_Hydrophobin"/>
</dbReference>
<reference evidence="3" key="1">
    <citation type="submission" date="2022-12" db="EMBL/GenBank/DDBJ databases">
        <authorList>
            <person name="Petersen C."/>
        </authorList>
    </citation>
    <scope>NUCLEOTIDE SEQUENCE</scope>
    <source>
        <strain evidence="3">IBT 17660</strain>
    </source>
</reference>
<evidence type="ECO:0000313" key="4">
    <source>
        <dbReference type="Proteomes" id="UP001147760"/>
    </source>
</evidence>
<protein>
    <recommendedName>
        <fullName evidence="2">Hydrophobin</fullName>
    </recommendedName>
</protein>
<name>A0A9X0BLD8_9EURO</name>
<feature type="signal peptide" evidence="2">
    <location>
        <begin position="1"/>
        <end position="20"/>
    </location>
</feature>
<dbReference type="EMBL" id="JAPWDO010000005">
    <property type="protein sequence ID" value="KAJ5471187.1"/>
    <property type="molecule type" value="Genomic_DNA"/>
</dbReference>
<dbReference type="OrthoDB" id="4365406at2759"/>
<evidence type="ECO:0000256" key="2">
    <source>
        <dbReference type="RuleBase" id="RU365009"/>
    </source>
</evidence>
<reference evidence="3" key="2">
    <citation type="journal article" date="2023" name="IMA Fungus">
        <title>Comparative genomic study of the Penicillium genus elucidates a diverse pangenome and 15 lateral gene transfer events.</title>
        <authorList>
            <person name="Petersen C."/>
            <person name="Sorensen T."/>
            <person name="Nielsen M.R."/>
            <person name="Sondergaard T.E."/>
            <person name="Sorensen J.L."/>
            <person name="Fitzpatrick D.A."/>
            <person name="Frisvad J.C."/>
            <person name="Nielsen K.L."/>
        </authorList>
    </citation>
    <scope>NUCLEOTIDE SEQUENCE</scope>
    <source>
        <strain evidence="3">IBT 17660</strain>
    </source>
</reference>
<feature type="chain" id="PRO_5041012329" description="Hydrophobin" evidence="2">
    <location>
        <begin position="21"/>
        <end position="126"/>
    </location>
</feature>
<dbReference type="Pfam" id="PF01185">
    <property type="entry name" value="Hydrophobin"/>
    <property type="match status" value="1"/>
</dbReference>
<evidence type="ECO:0000256" key="1">
    <source>
        <dbReference type="ARBA" id="ARBA00023157"/>
    </source>
</evidence>
<keyword evidence="2" id="KW-0134">Cell wall</keyword>
<dbReference type="GO" id="GO:0005199">
    <property type="term" value="F:structural constituent of cell wall"/>
    <property type="evidence" value="ECO:0007669"/>
    <property type="project" value="InterPro"/>
</dbReference>
<keyword evidence="2" id="KW-0964">Secreted</keyword>
<dbReference type="AlphaFoldDB" id="A0A9X0BLD8"/>
<comment type="caution">
    <text evidence="3">The sequence shown here is derived from an EMBL/GenBank/DDBJ whole genome shotgun (WGS) entry which is preliminary data.</text>
</comment>
<organism evidence="3 4">
    <name type="scientific">Penicillium desertorum</name>
    <dbReference type="NCBI Taxonomy" id="1303715"/>
    <lineage>
        <taxon>Eukaryota</taxon>
        <taxon>Fungi</taxon>
        <taxon>Dikarya</taxon>
        <taxon>Ascomycota</taxon>
        <taxon>Pezizomycotina</taxon>
        <taxon>Eurotiomycetes</taxon>
        <taxon>Eurotiomycetidae</taxon>
        <taxon>Eurotiales</taxon>
        <taxon>Aspergillaceae</taxon>
        <taxon>Penicillium</taxon>
    </lineage>
</organism>
<sequence length="126" mass="13259">MKASIISIVSFALTVTAISSLNKSGEPGKLSIIKSEGQCQGGKVSCCTPKEEDTDNTLLSLLDGLNVLAVKDSYCSPVSLIGPLNLALLGTVNEEKDNFDCKHTVACCNGDDVSPLYKYRTIVSSG</sequence>
<keyword evidence="2" id="KW-0732">Signal</keyword>
<keyword evidence="4" id="KW-1185">Reference proteome</keyword>
<dbReference type="GO" id="GO:0009277">
    <property type="term" value="C:fungal-type cell wall"/>
    <property type="evidence" value="ECO:0007669"/>
    <property type="project" value="InterPro"/>
</dbReference>
<evidence type="ECO:0000313" key="3">
    <source>
        <dbReference type="EMBL" id="KAJ5471187.1"/>
    </source>
</evidence>